<name>E8LUI4_9VIBR</name>
<comment type="caution">
    <text evidence="2">The sequence shown here is derived from an EMBL/GenBank/DDBJ whole genome shotgun (WGS) entry which is preliminary data.</text>
</comment>
<reference evidence="2 3" key="1">
    <citation type="journal article" date="2012" name="Int. J. Syst. Evol. Microbiol.">
        <title>Vibrio caribbeanicus sp. nov., isolated from the marine sponge Scleritoderma cyanea.</title>
        <authorList>
            <person name="Hoffmann M."/>
            <person name="Monday S.R."/>
            <person name="Allard M.W."/>
            <person name="Strain E.A."/>
            <person name="Whittaker P."/>
            <person name="Naum M."/>
            <person name="McCarthy P.J."/>
            <person name="Lopez J.V."/>
            <person name="Fischer M."/>
            <person name="Brown E.W."/>
        </authorList>
    </citation>
    <scope>NUCLEOTIDE SEQUENCE [LARGE SCALE GENOMIC DNA]</scope>
    <source>
        <strain evidence="2 3">LMG 20546</strain>
    </source>
</reference>
<accession>E8LUI4</accession>
<dbReference type="STRING" id="945543.VIBR0546_19584"/>
<gene>
    <name evidence="2" type="ORF">VIBR0546_19584</name>
</gene>
<dbReference type="OrthoDB" id="2216870at2"/>
<proteinExistence type="predicted"/>
<dbReference type="GO" id="GO:0005886">
    <property type="term" value="C:plasma membrane"/>
    <property type="evidence" value="ECO:0007669"/>
    <property type="project" value="TreeGrafter"/>
</dbReference>
<dbReference type="eggNOG" id="COG1434">
    <property type="taxonomic scope" value="Bacteria"/>
</dbReference>
<evidence type="ECO:0000259" key="1">
    <source>
        <dbReference type="Pfam" id="PF02698"/>
    </source>
</evidence>
<dbReference type="Pfam" id="PF02698">
    <property type="entry name" value="DUF218"/>
    <property type="match status" value="1"/>
</dbReference>
<dbReference type="RefSeq" id="WP_006879494.1">
    <property type="nucleotide sequence ID" value="NZ_AEVS01000064.1"/>
</dbReference>
<dbReference type="InterPro" id="IPR003848">
    <property type="entry name" value="DUF218"/>
</dbReference>
<dbReference type="Gene3D" id="3.40.50.620">
    <property type="entry name" value="HUPs"/>
    <property type="match status" value="1"/>
</dbReference>
<sequence length="211" mass="23922">MSQAKLYQHIEHLWQYMQLSDTLQRADCIFVLCSNDLRVAEHAAKLYLEGWANKVIFSGGVGRLTEGMFSGSEAQAFADHAHDLGVQIADIIIEDKATNSGENVVFTHQLLRRSGLDFHSFILVQKPYMERRAYATFVKQWPAEYSHICVSSPKTAFCDYFGEEIDLTTTVTAMLGDFERIKHYPSLGFQIEQPVPDSVETSYQAIKAVFQ</sequence>
<feature type="domain" description="DUF218" evidence="1">
    <location>
        <begin position="27"/>
        <end position="140"/>
    </location>
</feature>
<keyword evidence="3" id="KW-1185">Reference proteome</keyword>
<protein>
    <recommendedName>
        <fullName evidence="1">DUF218 domain-containing protein</fullName>
    </recommendedName>
</protein>
<dbReference type="InterPro" id="IPR051599">
    <property type="entry name" value="Cell_Envelope_Assoc"/>
</dbReference>
<organism evidence="2 3">
    <name type="scientific">Vibrio brasiliensis LMG 20546</name>
    <dbReference type="NCBI Taxonomy" id="945543"/>
    <lineage>
        <taxon>Bacteria</taxon>
        <taxon>Pseudomonadati</taxon>
        <taxon>Pseudomonadota</taxon>
        <taxon>Gammaproteobacteria</taxon>
        <taxon>Vibrionales</taxon>
        <taxon>Vibrionaceae</taxon>
        <taxon>Vibrio</taxon>
        <taxon>Vibrio oreintalis group</taxon>
    </lineage>
</organism>
<dbReference type="PANTHER" id="PTHR30336">
    <property type="entry name" value="INNER MEMBRANE PROTEIN, PROBABLE PERMEASE"/>
    <property type="match status" value="1"/>
</dbReference>
<evidence type="ECO:0000313" key="2">
    <source>
        <dbReference type="EMBL" id="EGA65648.1"/>
    </source>
</evidence>
<dbReference type="PANTHER" id="PTHR30336:SF20">
    <property type="entry name" value="DUF218 DOMAIN-CONTAINING PROTEIN"/>
    <property type="match status" value="1"/>
</dbReference>
<dbReference type="CDD" id="cd06259">
    <property type="entry name" value="YdcF-like"/>
    <property type="match status" value="1"/>
</dbReference>
<dbReference type="InterPro" id="IPR014729">
    <property type="entry name" value="Rossmann-like_a/b/a_fold"/>
</dbReference>
<evidence type="ECO:0000313" key="3">
    <source>
        <dbReference type="Proteomes" id="UP000004371"/>
    </source>
</evidence>
<dbReference type="Proteomes" id="UP000004371">
    <property type="component" value="Unassembled WGS sequence"/>
</dbReference>
<dbReference type="EMBL" id="AEVS01000064">
    <property type="protein sequence ID" value="EGA65648.1"/>
    <property type="molecule type" value="Genomic_DNA"/>
</dbReference>
<dbReference type="AlphaFoldDB" id="E8LUI4"/>